<proteinExistence type="predicted"/>
<gene>
    <name evidence="11" type="ORF">HannXRQ_Chr11g0333251</name>
</gene>
<dbReference type="OMA" id="KSWETHE"/>
<dbReference type="Proteomes" id="UP000215914">
    <property type="component" value="Chromosome 11"/>
</dbReference>
<feature type="region of interest" description="Disordered" evidence="8">
    <location>
        <begin position="228"/>
        <end position="248"/>
    </location>
</feature>
<dbReference type="FunFam" id="2.60.120.200:FF:000025">
    <property type="entry name" value="Xyloglucan endotransglucosylase/hydrolase"/>
    <property type="match status" value="2"/>
</dbReference>
<keyword evidence="9" id="KW-0812">Transmembrane</keyword>
<dbReference type="InterPro" id="IPR044791">
    <property type="entry name" value="Beta-glucanase/XTH"/>
</dbReference>
<evidence type="ECO:0000256" key="3">
    <source>
        <dbReference type="ARBA" id="ARBA00022801"/>
    </source>
</evidence>
<organism evidence="11 12">
    <name type="scientific">Helianthus annuus</name>
    <name type="common">Common sunflower</name>
    <dbReference type="NCBI Taxonomy" id="4232"/>
    <lineage>
        <taxon>Eukaryota</taxon>
        <taxon>Viridiplantae</taxon>
        <taxon>Streptophyta</taxon>
        <taxon>Embryophyta</taxon>
        <taxon>Tracheophyta</taxon>
        <taxon>Spermatophyta</taxon>
        <taxon>Magnoliopsida</taxon>
        <taxon>eudicotyledons</taxon>
        <taxon>Gunneridae</taxon>
        <taxon>Pentapetalae</taxon>
        <taxon>asterids</taxon>
        <taxon>campanulids</taxon>
        <taxon>Asterales</taxon>
        <taxon>Asteraceae</taxon>
        <taxon>Asteroideae</taxon>
        <taxon>Heliantheae alliance</taxon>
        <taxon>Heliantheae</taxon>
        <taxon>Helianthus</taxon>
    </lineage>
</organism>
<protein>
    <recommendedName>
        <fullName evidence="1">xyloglucan:xyloglucosyl transferase</fullName>
        <ecNumber evidence="1">2.4.1.207</ecNumber>
    </recommendedName>
</protein>
<name>A0A251TAU7_HELAN</name>
<evidence type="ECO:0000259" key="10">
    <source>
        <dbReference type="PROSITE" id="PS51762"/>
    </source>
</evidence>
<evidence type="ECO:0000256" key="4">
    <source>
        <dbReference type="ARBA" id="ARBA00023157"/>
    </source>
</evidence>
<dbReference type="PANTHER" id="PTHR31062">
    <property type="entry name" value="XYLOGLUCAN ENDOTRANSGLUCOSYLASE/HYDROLASE PROTEIN 8-RELATED"/>
    <property type="match status" value="1"/>
</dbReference>
<dbReference type="GO" id="GO:0048046">
    <property type="term" value="C:apoplast"/>
    <property type="evidence" value="ECO:0007669"/>
    <property type="project" value="InterPro"/>
</dbReference>
<evidence type="ECO:0000256" key="2">
    <source>
        <dbReference type="ARBA" id="ARBA00022679"/>
    </source>
</evidence>
<comment type="catalytic activity">
    <reaction evidence="7">
        <text>breaks a beta-(1-&gt;4) bond in the backbone of a xyloglucan and transfers the xyloglucanyl segment on to O-4 of the non-reducing terminal glucose residue of an acceptor, which can be a xyloglucan or an oligosaccharide of xyloglucan.</text>
        <dbReference type="EC" id="2.4.1.207"/>
    </reaction>
</comment>
<keyword evidence="12" id="KW-1185">Reference proteome</keyword>
<dbReference type="GO" id="GO:0071555">
    <property type="term" value="P:cell wall organization"/>
    <property type="evidence" value="ECO:0007669"/>
    <property type="project" value="UniProtKB-ARBA"/>
</dbReference>
<dbReference type="EC" id="2.4.1.207" evidence="1"/>
<accession>A0A251TAU7</accession>
<evidence type="ECO:0000256" key="5">
    <source>
        <dbReference type="ARBA" id="ARBA00023180"/>
    </source>
</evidence>
<dbReference type="FunCoup" id="A0A251TAU7">
    <property type="interactions" value="42"/>
</dbReference>
<evidence type="ECO:0000256" key="1">
    <source>
        <dbReference type="ARBA" id="ARBA00012152"/>
    </source>
</evidence>
<dbReference type="AlphaFoldDB" id="A0A251TAU7"/>
<feature type="domain" description="GH16" evidence="10">
    <location>
        <begin position="5"/>
        <end position="174"/>
    </location>
</feature>
<keyword evidence="9" id="KW-0472">Membrane</keyword>
<evidence type="ECO:0000256" key="9">
    <source>
        <dbReference type="SAM" id="Phobius"/>
    </source>
</evidence>
<dbReference type="InterPro" id="IPR008263">
    <property type="entry name" value="GH16_AS"/>
</dbReference>
<dbReference type="GO" id="GO:0030246">
    <property type="term" value="F:carbohydrate binding"/>
    <property type="evidence" value="ECO:0007669"/>
    <property type="project" value="UniProtKB-KW"/>
</dbReference>
<keyword evidence="9" id="KW-1133">Transmembrane helix</keyword>
<keyword evidence="2" id="KW-0808">Transferase</keyword>
<evidence type="ECO:0000313" key="11">
    <source>
        <dbReference type="EMBL" id="OTG07686.1"/>
    </source>
</evidence>
<dbReference type="GO" id="GO:0010411">
    <property type="term" value="P:xyloglucan metabolic process"/>
    <property type="evidence" value="ECO:0000318"/>
    <property type="project" value="GO_Central"/>
</dbReference>
<evidence type="ECO:0000256" key="6">
    <source>
        <dbReference type="ARBA" id="ARBA00023295"/>
    </source>
</evidence>
<dbReference type="SUPFAM" id="SSF49899">
    <property type="entry name" value="Concanavalin A-like lectins/glucanases"/>
    <property type="match status" value="2"/>
</dbReference>
<reference evidence="12" key="1">
    <citation type="journal article" date="2017" name="Nature">
        <title>The sunflower genome provides insights into oil metabolism, flowering and Asterid evolution.</title>
        <authorList>
            <person name="Badouin H."/>
            <person name="Gouzy J."/>
            <person name="Grassa C.J."/>
            <person name="Murat F."/>
            <person name="Staton S.E."/>
            <person name="Cottret L."/>
            <person name="Lelandais-Briere C."/>
            <person name="Owens G.L."/>
            <person name="Carrere S."/>
            <person name="Mayjonade B."/>
            <person name="Legrand L."/>
            <person name="Gill N."/>
            <person name="Kane N.C."/>
            <person name="Bowers J.E."/>
            <person name="Hubner S."/>
            <person name="Bellec A."/>
            <person name="Berard A."/>
            <person name="Berges H."/>
            <person name="Blanchet N."/>
            <person name="Boniface M.C."/>
            <person name="Brunel D."/>
            <person name="Catrice O."/>
            <person name="Chaidir N."/>
            <person name="Claudel C."/>
            <person name="Donnadieu C."/>
            <person name="Faraut T."/>
            <person name="Fievet G."/>
            <person name="Helmstetter N."/>
            <person name="King M."/>
            <person name="Knapp S.J."/>
            <person name="Lai Z."/>
            <person name="Le Paslier M.C."/>
            <person name="Lippi Y."/>
            <person name="Lorenzon L."/>
            <person name="Mandel J.R."/>
            <person name="Marage G."/>
            <person name="Marchand G."/>
            <person name="Marquand E."/>
            <person name="Bret-Mestries E."/>
            <person name="Morien E."/>
            <person name="Nambeesan S."/>
            <person name="Nguyen T."/>
            <person name="Pegot-Espagnet P."/>
            <person name="Pouilly N."/>
            <person name="Raftis F."/>
            <person name="Sallet E."/>
            <person name="Schiex T."/>
            <person name="Thomas J."/>
            <person name="Vandecasteele C."/>
            <person name="Vares D."/>
            <person name="Vear F."/>
            <person name="Vautrin S."/>
            <person name="Crespi M."/>
            <person name="Mangin B."/>
            <person name="Burke J.M."/>
            <person name="Salse J."/>
            <person name="Munos S."/>
            <person name="Vincourt P."/>
            <person name="Rieseberg L.H."/>
            <person name="Langlade N.B."/>
        </authorList>
    </citation>
    <scope>NUCLEOTIDE SEQUENCE [LARGE SCALE GENOMIC DNA]</scope>
    <source>
        <strain evidence="12">cv. SF193</strain>
    </source>
</reference>
<dbReference type="Gene3D" id="2.60.120.200">
    <property type="match status" value="2"/>
</dbReference>
<dbReference type="InterPro" id="IPR013320">
    <property type="entry name" value="ConA-like_dom_sf"/>
</dbReference>
<keyword evidence="4" id="KW-1015">Disulfide bond</keyword>
<dbReference type="InterPro" id="IPR010713">
    <property type="entry name" value="XET_C"/>
</dbReference>
<dbReference type="EMBL" id="CM007900">
    <property type="protein sequence ID" value="OTG07686.1"/>
    <property type="molecule type" value="Genomic_DNA"/>
</dbReference>
<dbReference type="CDD" id="cd02176">
    <property type="entry name" value="GH16_XET"/>
    <property type="match status" value="2"/>
</dbReference>
<dbReference type="GO" id="GO:0004553">
    <property type="term" value="F:hydrolase activity, hydrolyzing O-glycosyl compounds"/>
    <property type="evidence" value="ECO:0007669"/>
    <property type="project" value="InterPro"/>
</dbReference>
<dbReference type="InParanoid" id="A0A251TAU7"/>
<keyword evidence="11" id="KW-0430">Lectin</keyword>
<feature type="transmembrane region" description="Helical" evidence="9">
    <location>
        <begin position="12"/>
        <end position="32"/>
    </location>
</feature>
<dbReference type="GO" id="GO:0016762">
    <property type="term" value="F:xyloglucan:xyloglucosyl transferase activity"/>
    <property type="evidence" value="ECO:0000318"/>
    <property type="project" value="GO_Central"/>
</dbReference>
<dbReference type="Pfam" id="PF06955">
    <property type="entry name" value="XET_C"/>
    <property type="match status" value="2"/>
</dbReference>
<feature type="domain" description="GH16" evidence="10">
    <location>
        <begin position="174"/>
        <end position="510"/>
    </location>
</feature>
<sequence length="582" mass="65077">MAQSEYYSNSKASAISLIIASLIVAASAGSFYDEMDLTFGGERAKILNGGQDLSLSLDQYSGSGFQSKNEYLFGRFDMQLKLVPGNSAGTVTTFYLSSQGAGHDEIDFEFLGNSTGNPYTIHTNVYSQGKGDKEQQFHLWFDPTAAFHTYTIVWNAQRIIFLIDNIPVRVFNNHEAAGVPFPKSQPMRVYASLWNADDWATQGGRVKTDWTMAPFTASYRKFNANANKVGPNSKSTTSENENQAWSTQGLDAAGRNRIRWVQNKHMIYNYCNDYSRFPNGLPVECTRFETTMAQSDYYSNSKASAIVLAISCLIVAASAGSFYDEMDLTFGGERAKILNGGQDLSLSLDQYSGSGFQSKNEYLFGRFDMQLKLVSGNSAGTVTTFYLSSQGAGHDEIDFEFLGNSTGNPYTIHTNVYSQGKGDKEQQFHLWFDPTTAFHTYTIVWNAQRIIFLIDNIPVRVFSNHEAAGVPFPKSQPMRVYASLWNADDWATQGGRVKTDWTKAPFTASYRKFNANANKVSPNSKSTSAENENQAWSTQGLDAAGRNRIRWVQNKHMIYNYCNDYSRFPNGLPVECTRSRFL</sequence>
<dbReference type="Pfam" id="PF00722">
    <property type="entry name" value="Glyco_hydro_16"/>
    <property type="match status" value="2"/>
</dbReference>
<keyword evidence="5" id="KW-0325">Glycoprotein</keyword>
<keyword evidence="6" id="KW-0326">Glycosidase</keyword>
<dbReference type="PROSITE" id="PS01034">
    <property type="entry name" value="GH16_1"/>
    <property type="match status" value="2"/>
</dbReference>
<dbReference type="GO" id="GO:0009834">
    <property type="term" value="P:plant-type secondary cell wall biogenesis"/>
    <property type="evidence" value="ECO:0000318"/>
    <property type="project" value="GO_Central"/>
</dbReference>
<dbReference type="PROSITE" id="PS51762">
    <property type="entry name" value="GH16_2"/>
    <property type="match status" value="2"/>
</dbReference>
<dbReference type="InterPro" id="IPR000757">
    <property type="entry name" value="Beta-glucanase-like"/>
</dbReference>
<dbReference type="STRING" id="4232.A0A251TAU7"/>
<evidence type="ECO:0000256" key="7">
    <source>
        <dbReference type="ARBA" id="ARBA00034022"/>
    </source>
</evidence>
<keyword evidence="3 11" id="KW-0378">Hydrolase</keyword>
<evidence type="ECO:0000313" key="12">
    <source>
        <dbReference type="Proteomes" id="UP000215914"/>
    </source>
</evidence>
<dbReference type="InterPro" id="IPR016455">
    <property type="entry name" value="XTH"/>
</dbReference>
<evidence type="ECO:0000256" key="8">
    <source>
        <dbReference type="SAM" id="MobiDB-lite"/>
    </source>
</evidence>
<feature type="region of interest" description="Disordered" evidence="8">
    <location>
        <begin position="517"/>
        <end position="539"/>
    </location>
</feature>
<dbReference type="GO" id="GO:0009505">
    <property type="term" value="C:plant-type cell wall"/>
    <property type="evidence" value="ECO:0000318"/>
    <property type="project" value="GO_Central"/>
</dbReference>